<gene>
    <name evidence="1" type="ORF">QIE55_30490</name>
</gene>
<evidence type="ECO:0008006" key="3">
    <source>
        <dbReference type="Google" id="ProtNLM"/>
    </source>
</evidence>
<reference evidence="1" key="1">
    <citation type="submission" date="2023-08" db="EMBL/GenBank/DDBJ databases">
        <title>Isolation and Characterization of Rhodococcus erythropolis MGMM8.</title>
        <authorList>
            <person name="Diabankana R.G.C."/>
            <person name="Afordoanyi D.M."/>
            <person name="Validov S.Z."/>
        </authorList>
    </citation>
    <scope>NUCLEOTIDE SEQUENCE</scope>
    <source>
        <strain evidence="1">MGMM8</strain>
    </source>
</reference>
<dbReference type="Proteomes" id="UP001230933">
    <property type="component" value="Chromosome"/>
</dbReference>
<evidence type="ECO:0000313" key="2">
    <source>
        <dbReference type="Proteomes" id="UP001230933"/>
    </source>
</evidence>
<protein>
    <recommendedName>
        <fullName evidence="3">PE domain-containing protein</fullName>
    </recommendedName>
</protein>
<sequence length="64" mass="6188">MDTASLIDVIGSFDVASLTAPLASVQELISTAFSVVSAFIDVGVSGSAASAGSIQTALGSIAAQ</sequence>
<organism evidence="1 2">
    <name type="scientific">Rhodococcus erythropolis</name>
    <name type="common">Arthrobacter picolinophilus</name>
    <dbReference type="NCBI Taxonomy" id="1833"/>
    <lineage>
        <taxon>Bacteria</taxon>
        <taxon>Bacillati</taxon>
        <taxon>Actinomycetota</taxon>
        <taxon>Actinomycetes</taxon>
        <taxon>Mycobacteriales</taxon>
        <taxon>Nocardiaceae</taxon>
        <taxon>Rhodococcus</taxon>
        <taxon>Rhodococcus erythropolis group</taxon>
    </lineage>
</organism>
<name>A0AAX3ZZG6_RHOER</name>
<evidence type="ECO:0000313" key="1">
    <source>
        <dbReference type="EMBL" id="WMN02086.1"/>
    </source>
</evidence>
<proteinExistence type="predicted"/>
<dbReference type="RefSeq" id="WP_020906713.1">
    <property type="nucleotide sequence ID" value="NZ_CP124545.1"/>
</dbReference>
<accession>A0AAX3ZZG6</accession>
<dbReference type="AlphaFoldDB" id="A0AAX3ZZG6"/>
<dbReference type="EMBL" id="CP124545">
    <property type="protein sequence ID" value="WMN02086.1"/>
    <property type="molecule type" value="Genomic_DNA"/>
</dbReference>